<evidence type="ECO:0000256" key="8">
    <source>
        <dbReference type="SAM" id="Phobius"/>
    </source>
</evidence>
<dbReference type="GO" id="GO:0051301">
    <property type="term" value="P:cell division"/>
    <property type="evidence" value="ECO:0007669"/>
    <property type="project" value="UniProtKB-KW"/>
</dbReference>
<dbReference type="PROSITE" id="PS51779">
    <property type="entry name" value="POTRA"/>
    <property type="match status" value="1"/>
</dbReference>
<dbReference type="GO" id="GO:0005886">
    <property type="term" value="C:plasma membrane"/>
    <property type="evidence" value="ECO:0007669"/>
    <property type="project" value="TreeGrafter"/>
</dbReference>
<gene>
    <name evidence="10" type="ORF">bsdtw1_02840</name>
</gene>
<evidence type="ECO:0000256" key="1">
    <source>
        <dbReference type="ARBA" id="ARBA00004370"/>
    </source>
</evidence>
<evidence type="ECO:0000313" key="11">
    <source>
        <dbReference type="Proteomes" id="UP000580568"/>
    </source>
</evidence>
<dbReference type="Proteomes" id="UP000580568">
    <property type="component" value="Unassembled WGS sequence"/>
</dbReference>
<accession>A0A6V8SJ16</accession>
<keyword evidence="4 8" id="KW-0812">Transmembrane</keyword>
<evidence type="ECO:0000256" key="6">
    <source>
        <dbReference type="ARBA" id="ARBA00023136"/>
    </source>
</evidence>
<name>A0A6V8SJ16_9CLOT</name>
<keyword evidence="2" id="KW-1003">Cell membrane</keyword>
<keyword evidence="11" id="KW-1185">Reference proteome</keyword>
<feature type="transmembrane region" description="Helical" evidence="8">
    <location>
        <begin position="21"/>
        <end position="42"/>
    </location>
</feature>
<protein>
    <submittedName>
        <fullName evidence="10">Cell division protein DivIB</fullName>
    </submittedName>
</protein>
<organism evidence="10 11">
    <name type="scientific">Clostridium fungisolvens</name>
    <dbReference type="NCBI Taxonomy" id="1604897"/>
    <lineage>
        <taxon>Bacteria</taxon>
        <taxon>Bacillati</taxon>
        <taxon>Bacillota</taxon>
        <taxon>Clostridia</taxon>
        <taxon>Eubacteriales</taxon>
        <taxon>Clostridiaceae</taxon>
        <taxon>Clostridium</taxon>
    </lineage>
</organism>
<dbReference type="EMBL" id="BLZR01000001">
    <property type="protein sequence ID" value="GFP76736.1"/>
    <property type="molecule type" value="Genomic_DNA"/>
</dbReference>
<proteinExistence type="predicted"/>
<evidence type="ECO:0000259" key="9">
    <source>
        <dbReference type="PROSITE" id="PS51779"/>
    </source>
</evidence>
<dbReference type="Pfam" id="PF08478">
    <property type="entry name" value="POTRA_1"/>
    <property type="match status" value="1"/>
</dbReference>
<comment type="subcellular location">
    <subcellularLocation>
        <location evidence="1">Membrane</location>
    </subcellularLocation>
</comment>
<evidence type="ECO:0000256" key="2">
    <source>
        <dbReference type="ARBA" id="ARBA00022475"/>
    </source>
</evidence>
<dbReference type="PANTHER" id="PTHR37820:SF1">
    <property type="entry name" value="CELL DIVISION PROTEIN FTSQ"/>
    <property type="match status" value="1"/>
</dbReference>
<dbReference type="PANTHER" id="PTHR37820">
    <property type="entry name" value="CELL DIVISION PROTEIN DIVIB"/>
    <property type="match status" value="1"/>
</dbReference>
<keyword evidence="7" id="KW-0131">Cell cycle</keyword>
<comment type="caution">
    <text evidence="10">The sequence shown here is derived from an EMBL/GenBank/DDBJ whole genome shotgun (WGS) entry which is preliminary data.</text>
</comment>
<evidence type="ECO:0000256" key="7">
    <source>
        <dbReference type="ARBA" id="ARBA00023306"/>
    </source>
</evidence>
<reference evidence="10 11" key="1">
    <citation type="submission" date="2020-07" db="EMBL/GenBank/DDBJ databases">
        <title>A new beta-1,3-glucan-decomposing anaerobic bacterium isolated from anoxic soil subjected to biological soil disinfestation.</title>
        <authorList>
            <person name="Ueki A."/>
            <person name="Tonouchi A."/>
        </authorList>
    </citation>
    <scope>NUCLEOTIDE SEQUENCE [LARGE SCALE GENOMIC DNA]</scope>
    <source>
        <strain evidence="10 11">TW1</strain>
    </source>
</reference>
<keyword evidence="6 8" id="KW-0472">Membrane</keyword>
<evidence type="ECO:0000313" key="10">
    <source>
        <dbReference type="EMBL" id="GFP76736.1"/>
    </source>
</evidence>
<dbReference type="Gene3D" id="3.10.20.310">
    <property type="entry name" value="membrane protein fhac"/>
    <property type="match status" value="1"/>
</dbReference>
<feature type="domain" description="POTRA" evidence="9">
    <location>
        <begin position="42"/>
        <end position="109"/>
    </location>
</feature>
<evidence type="ECO:0000256" key="3">
    <source>
        <dbReference type="ARBA" id="ARBA00022618"/>
    </source>
</evidence>
<keyword evidence="5 8" id="KW-1133">Transmembrane helix</keyword>
<dbReference type="InterPro" id="IPR050487">
    <property type="entry name" value="FtsQ_DivIB"/>
</dbReference>
<evidence type="ECO:0000256" key="5">
    <source>
        <dbReference type="ARBA" id="ARBA00022989"/>
    </source>
</evidence>
<sequence length="249" mass="28240">MNNEINEYIKKHKKKKVRKKLVLFFVFFFSITILILLKAPFFNIADVKVENNKIIDSKEIISRSELLGKNIFYINQKDVSYKITANPYIEKVNLKRVFPSGIIINVVERKAVYFVKGSDGIYVLNSELKILEKRASIDGLNLTELTGVSPTSTDVGTYFNSDEKIKRIADNIGNLLEENKSDVKFNLVNLENTTSLNILVGDVKLLLGNDENLEIKLNNCIKILKESSIGITKGYIDVSFDGDPVIKKE</sequence>
<evidence type="ECO:0000256" key="4">
    <source>
        <dbReference type="ARBA" id="ARBA00022692"/>
    </source>
</evidence>
<dbReference type="InterPro" id="IPR034746">
    <property type="entry name" value="POTRA"/>
</dbReference>
<keyword evidence="3 10" id="KW-0132">Cell division</keyword>
<dbReference type="RefSeq" id="WP_183278146.1">
    <property type="nucleotide sequence ID" value="NZ_BLZR01000001.1"/>
</dbReference>
<dbReference type="InterPro" id="IPR013685">
    <property type="entry name" value="POTRA_FtsQ_type"/>
</dbReference>
<dbReference type="AlphaFoldDB" id="A0A6V8SJ16"/>